<comment type="caution">
    <text evidence="3">The sequence shown here is derived from an EMBL/GenBank/DDBJ whole genome shotgun (WGS) entry which is preliminary data.</text>
</comment>
<dbReference type="OrthoDB" id="541276at2759"/>
<dbReference type="SUPFAM" id="SSF56112">
    <property type="entry name" value="Protein kinase-like (PK-like)"/>
    <property type="match status" value="1"/>
</dbReference>
<evidence type="ECO:0000256" key="1">
    <source>
        <dbReference type="SAM" id="Coils"/>
    </source>
</evidence>
<keyword evidence="4" id="KW-1185">Reference proteome</keyword>
<reference evidence="3" key="1">
    <citation type="submission" date="2021-06" db="EMBL/GenBank/DDBJ databases">
        <authorList>
            <person name="Kallberg Y."/>
            <person name="Tangrot J."/>
            <person name="Rosling A."/>
        </authorList>
    </citation>
    <scope>NUCLEOTIDE SEQUENCE</scope>
    <source>
        <strain evidence="3">IA702</strain>
    </source>
</reference>
<feature type="non-terminal residue" evidence="3">
    <location>
        <position position="335"/>
    </location>
</feature>
<evidence type="ECO:0000259" key="2">
    <source>
        <dbReference type="Pfam" id="PF20713"/>
    </source>
</evidence>
<proteinExistence type="predicted"/>
<dbReference type="InterPro" id="IPR049229">
    <property type="entry name" value="DUF6826"/>
</dbReference>
<dbReference type="EMBL" id="CAJVPJ010003735">
    <property type="protein sequence ID" value="CAG8644242.1"/>
    <property type="molecule type" value="Genomic_DNA"/>
</dbReference>
<dbReference type="Proteomes" id="UP000789572">
    <property type="component" value="Unassembled WGS sequence"/>
</dbReference>
<dbReference type="AlphaFoldDB" id="A0A9N9DMV0"/>
<feature type="coiled-coil region" evidence="1">
    <location>
        <begin position="7"/>
        <end position="39"/>
    </location>
</feature>
<keyword evidence="1" id="KW-0175">Coiled coil</keyword>
<protein>
    <submittedName>
        <fullName evidence="3">2962_t:CDS:1</fullName>
    </submittedName>
</protein>
<name>A0A9N9DMV0_9GLOM</name>
<dbReference type="Gene3D" id="1.10.510.10">
    <property type="entry name" value="Transferase(Phosphotransferase) domain 1"/>
    <property type="match status" value="1"/>
</dbReference>
<feature type="non-terminal residue" evidence="3">
    <location>
        <position position="1"/>
    </location>
</feature>
<evidence type="ECO:0000313" key="3">
    <source>
        <dbReference type="EMBL" id="CAG8644242.1"/>
    </source>
</evidence>
<dbReference type="Pfam" id="PF20713">
    <property type="entry name" value="DUF6826"/>
    <property type="match status" value="1"/>
</dbReference>
<sequence length="335" mass="38769">IELEKSRNELEVENRKTEQKRFELQVEQEKTRRMILEQEREREKVPPDEVSTYLNTIDKPEPNQGETKMQNWFNDLVDILNETWKVSAVDTHNNPYLSGLKPDISIFDPQKISDGASIPMFVRTVLELKQRKSETSNFGNEDKGQLIDYIQILDHYEYGQYSEYSTTFTEGIRLFFNILDIESVLLDLNMPNVNPAGVILRRFLGQGSSGLVDVWPSNIMYMMDSQGNVMLIDWGSAIKLTTGLPSLVDYEGTITYASPAILANNLERHIPQISDDLHSFVHTMFKLLHPTFKLGIIKTARSIEDFWNKAFNSVFWNDMVKAADRLRCQYDDLKQ</sequence>
<gene>
    <name evidence="3" type="ORF">POCULU_LOCUS9590</name>
</gene>
<feature type="domain" description="DUF6826" evidence="2">
    <location>
        <begin position="66"/>
        <end position="153"/>
    </location>
</feature>
<dbReference type="InterPro" id="IPR011009">
    <property type="entry name" value="Kinase-like_dom_sf"/>
</dbReference>
<evidence type="ECO:0000313" key="4">
    <source>
        <dbReference type="Proteomes" id="UP000789572"/>
    </source>
</evidence>
<organism evidence="3 4">
    <name type="scientific">Paraglomus occultum</name>
    <dbReference type="NCBI Taxonomy" id="144539"/>
    <lineage>
        <taxon>Eukaryota</taxon>
        <taxon>Fungi</taxon>
        <taxon>Fungi incertae sedis</taxon>
        <taxon>Mucoromycota</taxon>
        <taxon>Glomeromycotina</taxon>
        <taxon>Glomeromycetes</taxon>
        <taxon>Paraglomerales</taxon>
        <taxon>Paraglomeraceae</taxon>
        <taxon>Paraglomus</taxon>
    </lineage>
</organism>
<accession>A0A9N9DMV0</accession>